<keyword evidence="1" id="KW-1133">Transmembrane helix</keyword>
<keyword evidence="1" id="KW-0472">Membrane</keyword>
<sequence>MSKDNRSWFGIKLTQKQSVSLFALALIGIFILSFMILFTFYPYISMFLFSPYYYNFEYFISMLIIMLPFILVIVAFLIICIYSLIRSRKIAKFYSEVLVTKNFKSTTTIFCPNCGNKRIKAENFCKTCGQE</sequence>
<reference evidence="2" key="1">
    <citation type="journal article" date="2015" name="Nature">
        <title>Complex archaea that bridge the gap between prokaryotes and eukaryotes.</title>
        <authorList>
            <person name="Spang A."/>
            <person name="Saw J.H."/>
            <person name="Jorgensen S.L."/>
            <person name="Zaremba-Niedzwiedzka K."/>
            <person name="Martijn J."/>
            <person name="Lind A.E."/>
            <person name="van Eijk R."/>
            <person name="Schleper C."/>
            <person name="Guy L."/>
            <person name="Ettema T.J."/>
        </authorList>
    </citation>
    <scope>NUCLEOTIDE SEQUENCE</scope>
</reference>
<feature type="non-terminal residue" evidence="2">
    <location>
        <position position="131"/>
    </location>
</feature>
<accession>A0A0F9RW58</accession>
<feature type="transmembrane region" description="Helical" evidence="1">
    <location>
        <begin position="56"/>
        <end position="85"/>
    </location>
</feature>
<comment type="caution">
    <text evidence="2">The sequence shown here is derived from an EMBL/GenBank/DDBJ whole genome shotgun (WGS) entry which is preliminary data.</text>
</comment>
<evidence type="ECO:0000256" key="1">
    <source>
        <dbReference type="SAM" id="Phobius"/>
    </source>
</evidence>
<name>A0A0F9RW58_9ZZZZ</name>
<dbReference type="EMBL" id="LAZR01003148">
    <property type="protein sequence ID" value="KKN21433.1"/>
    <property type="molecule type" value="Genomic_DNA"/>
</dbReference>
<keyword evidence="1" id="KW-0812">Transmembrane</keyword>
<evidence type="ECO:0000313" key="2">
    <source>
        <dbReference type="EMBL" id="KKN21433.1"/>
    </source>
</evidence>
<proteinExistence type="predicted"/>
<gene>
    <name evidence="2" type="ORF">LCGC14_0925540</name>
</gene>
<feature type="transmembrane region" description="Helical" evidence="1">
    <location>
        <begin position="21"/>
        <end position="44"/>
    </location>
</feature>
<evidence type="ECO:0008006" key="3">
    <source>
        <dbReference type="Google" id="ProtNLM"/>
    </source>
</evidence>
<protein>
    <recommendedName>
        <fullName evidence="3">Zinc-ribbon domain-containing protein</fullName>
    </recommendedName>
</protein>
<organism evidence="2">
    <name type="scientific">marine sediment metagenome</name>
    <dbReference type="NCBI Taxonomy" id="412755"/>
    <lineage>
        <taxon>unclassified sequences</taxon>
        <taxon>metagenomes</taxon>
        <taxon>ecological metagenomes</taxon>
    </lineage>
</organism>
<dbReference type="AlphaFoldDB" id="A0A0F9RW58"/>